<keyword evidence="8 14" id="KW-1133">Transmembrane helix</keyword>
<keyword evidence="4" id="KW-0328">Glycosyltransferase</keyword>
<keyword evidence="12" id="KW-0119">Carbohydrate metabolism</keyword>
<evidence type="ECO:0000256" key="3">
    <source>
        <dbReference type="ARBA" id="ARBA00007737"/>
    </source>
</evidence>
<comment type="subcellular location">
    <subcellularLocation>
        <location evidence="1">Membrane</location>
        <topology evidence="1">Single-pass type II membrane protein</topology>
    </subcellularLocation>
</comment>
<dbReference type="GO" id="GO:0006004">
    <property type="term" value="P:fucose metabolic process"/>
    <property type="evidence" value="ECO:0007669"/>
    <property type="project" value="UniProtKB-KW"/>
</dbReference>
<evidence type="ECO:0000256" key="2">
    <source>
        <dbReference type="ARBA" id="ARBA00004881"/>
    </source>
</evidence>
<evidence type="ECO:0000256" key="5">
    <source>
        <dbReference type="ARBA" id="ARBA00022679"/>
    </source>
</evidence>
<dbReference type="OMA" id="TEGCTPE"/>
<dbReference type="InterPro" id="IPR019378">
    <property type="entry name" value="GDP-Fuc_O-FucTrfase"/>
</dbReference>
<dbReference type="PANTHER" id="PTHR31741:SF95">
    <property type="entry name" value="O-FUCOSYLTRANSFERASE FAMILY PROTEIN"/>
    <property type="match status" value="1"/>
</dbReference>
<gene>
    <name evidence="15" type="primary">LOC107815526</name>
</gene>
<keyword evidence="9 14" id="KW-0472">Membrane</keyword>
<dbReference type="PaxDb" id="4097-A0A1S4C5X5"/>
<evidence type="ECO:0000256" key="14">
    <source>
        <dbReference type="SAM" id="Phobius"/>
    </source>
</evidence>
<dbReference type="KEGG" id="nta:107815526"/>
<keyword evidence="6 14" id="KW-0812">Transmembrane</keyword>
<evidence type="ECO:0000256" key="9">
    <source>
        <dbReference type="ARBA" id="ARBA00023136"/>
    </source>
</evidence>
<evidence type="ECO:0000256" key="1">
    <source>
        <dbReference type="ARBA" id="ARBA00004606"/>
    </source>
</evidence>
<dbReference type="STRING" id="4097.A0A1S4C5X5"/>
<dbReference type="Pfam" id="PF10250">
    <property type="entry name" value="O-FucT"/>
    <property type="match status" value="1"/>
</dbReference>
<dbReference type="PANTHER" id="PTHR31741">
    <property type="entry name" value="OS02G0726500 PROTEIN-RELATED"/>
    <property type="match status" value="1"/>
</dbReference>
<keyword evidence="11" id="KW-0294">Fucose metabolism</keyword>
<dbReference type="GO" id="GO:0005737">
    <property type="term" value="C:cytoplasm"/>
    <property type="evidence" value="ECO:0000318"/>
    <property type="project" value="GO_Central"/>
</dbReference>
<feature type="non-terminal residue" evidence="15">
    <location>
        <position position="308"/>
    </location>
</feature>
<evidence type="ECO:0000256" key="13">
    <source>
        <dbReference type="ARBA" id="ARBA00030350"/>
    </source>
</evidence>
<dbReference type="GO" id="GO:0016020">
    <property type="term" value="C:membrane"/>
    <property type="evidence" value="ECO:0007669"/>
    <property type="project" value="UniProtKB-SubCell"/>
</dbReference>
<evidence type="ECO:0000313" key="15">
    <source>
        <dbReference type="RefSeq" id="XP_016496612.1"/>
    </source>
</evidence>
<accession>A0A1S4C5X5</accession>
<evidence type="ECO:0000256" key="7">
    <source>
        <dbReference type="ARBA" id="ARBA00022968"/>
    </source>
</evidence>
<comment type="pathway">
    <text evidence="2">Glycan metabolism.</text>
</comment>
<evidence type="ECO:0000256" key="12">
    <source>
        <dbReference type="ARBA" id="ARBA00023277"/>
    </source>
</evidence>
<keyword evidence="7" id="KW-0735">Signal-anchor</keyword>
<evidence type="ECO:0000256" key="4">
    <source>
        <dbReference type="ARBA" id="ARBA00022676"/>
    </source>
</evidence>
<feature type="transmembrane region" description="Helical" evidence="14">
    <location>
        <begin position="49"/>
        <end position="69"/>
    </location>
</feature>
<dbReference type="OrthoDB" id="1874781at2759"/>
<comment type="similarity">
    <text evidence="3">Belongs to the glycosyltransferase GT106 family.</text>
</comment>
<evidence type="ECO:0000256" key="6">
    <source>
        <dbReference type="ARBA" id="ARBA00022692"/>
    </source>
</evidence>
<sequence length="308" mass="35492">MCRIEGKKSELEDREEGKKIMGFKAVALGDNRVEKLKSSMMSRSRMKLWMIRATTSILLWTCVVQLMTLGETWGPRVLKGWPSCFSQESAASFVVNSAPEVPARVLPPKRVYKNNGYLMVSCNGGLNQMRSAICDMVTIARYLNVTLIVPELDKTSFWADPSEFQDIFDVDHFISSLRDEVRILRELPPRLKRRVELGMIYTMPPISWSDISYYQNQILPLIRKYKVVHLNRTDARLANNGQPMEIQKLRCRVNFSALKFTPQIEELGRKVVRLLRQKGPFMVLHLRYEMDMLAFSGCSQGCNKDEID</sequence>
<evidence type="ECO:0000256" key="8">
    <source>
        <dbReference type="ARBA" id="ARBA00022989"/>
    </source>
</evidence>
<organism evidence="15">
    <name type="scientific">Nicotiana tabacum</name>
    <name type="common">Common tobacco</name>
    <dbReference type="NCBI Taxonomy" id="4097"/>
    <lineage>
        <taxon>Eukaryota</taxon>
        <taxon>Viridiplantae</taxon>
        <taxon>Streptophyta</taxon>
        <taxon>Embryophyta</taxon>
        <taxon>Tracheophyta</taxon>
        <taxon>Spermatophyta</taxon>
        <taxon>Magnoliopsida</taxon>
        <taxon>eudicotyledons</taxon>
        <taxon>Gunneridae</taxon>
        <taxon>Pentapetalae</taxon>
        <taxon>asterids</taxon>
        <taxon>lamiids</taxon>
        <taxon>Solanales</taxon>
        <taxon>Solanaceae</taxon>
        <taxon>Nicotianoideae</taxon>
        <taxon>Nicotianeae</taxon>
        <taxon>Nicotiana</taxon>
    </lineage>
</organism>
<keyword evidence="5" id="KW-0808">Transferase</keyword>
<evidence type="ECO:0000256" key="10">
    <source>
        <dbReference type="ARBA" id="ARBA00023180"/>
    </source>
</evidence>
<keyword evidence="10" id="KW-0325">Glycoprotein</keyword>
<reference evidence="15" key="1">
    <citation type="submission" date="2025-08" db="UniProtKB">
        <authorList>
            <consortium name="RefSeq"/>
        </authorList>
    </citation>
    <scope>IDENTIFICATION</scope>
</reference>
<dbReference type="AlphaFoldDB" id="A0A1S4C5X5"/>
<dbReference type="RefSeq" id="XP_016496612.1">
    <property type="nucleotide sequence ID" value="XM_016641126.1"/>
</dbReference>
<dbReference type="GO" id="GO:0016757">
    <property type="term" value="F:glycosyltransferase activity"/>
    <property type="evidence" value="ECO:0007669"/>
    <property type="project" value="UniProtKB-KW"/>
</dbReference>
<proteinExistence type="inferred from homology"/>
<name>A0A1S4C5X5_TOBAC</name>
<evidence type="ECO:0000256" key="11">
    <source>
        <dbReference type="ARBA" id="ARBA00023253"/>
    </source>
</evidence>
<protein>
    <recommendedName>
        <fullName evidence="13">O-fucosyltransferase family protein</fullName>
    </recommendedName>
</protein>